<keyword evidence="2" id="KW-1185">Reference proteome</keyword>
<evidence type="ECO:0000313" key="2">
    <source>
        <dbReference type="Proteomes" id="UP000308197"/>
    </source>
</evidence>
<dbReference type="EMBL" id="ML211018">
    <property type="protein sequence ID" value="TFK91526.1"/>
    <property type="molecule type" value="Genomic_DNA"/>
</dbReference>
<name>A0A5C3PPR0_9APHY</name>
<dbReference type="InParanoid" id="A0A5C3PPR0"/>
<dbReference type="STRING" id="1314778.A0A5C3PPR0"/>
<proteinExistence type="predicted"/>
<dbReference type="InterPro" id="IPR032675">
    <property type="entry name" value="LRR_dom_sf"/>
</dbReference>
<dbReference type="Proteomes" id="UP000308197">
    <property type="component" value="Unassembled WGS sequence"/>
</dbReference>
<accession>A0A5C3PPR0</accession>
<organism evidence="1 2">
    <name type="scientific">Polyporus arcularius HHB13444</name>
    <dbReference type="NCBI Taxonomy" id="1314778"/>
    <lineage>
        <taxon>Eukaryota</taxon>
        <taxon>Fungi</taxon>
        <taxon>Dikarya</taxon>
        <taxon>Basidiomycota</taxon>
        <taxon>Agaricomycotina</taxon>
        <taxon>Agaricomycetes</taxon>
        <taxon>Polyporales</taxon>
        <taxon>Polyporaceae</taxon>
        <taxon>Polyporus</taxon>
    </lineage>
</organism>
<reference evidence="1 2" key="1">
    <citation type="journal article" date="2019" name="Nat. Ecol. Evol.">
        <title>Megaphylogeny resolves global patterns of mushroom evolution.</title>
        <authorList>
            <person name="Varga T."/>
            <person name="Krizsan K."/>
            <person name="Foldi C."/>
            <person name="Dima B."/>
            <person name="Sanchez-Garcia M."/>
            <person name="Sanchez-Ramirez S."/>
            <person name="Szollosi G.J."/>
            <person name="Szarkandi J.G."/>
            <person name="Papp V."/>
            <person name="Albert L."/>
            <person name="Andreopoulos W."/>
            <person name="Angelini C."/>
            <person name="Antonin V."/>
            <person name="Barry K.W."/>
            <person name="Bougher N.L."/>
            <person name="Buchanan P."/>
            <person name="Buyck B."/>
            <person name="Bense V."/>
            <person name="Catcheside P."/>
            <person name="Chovatia M."/>
            <person name="Cooper J."/>
            <person name="Damon W."/>
            <person name="Desjardin D."/>
            <person name="Finy P."/>
            <person name="Geml J."/>
            <person name="Haridas S."/>
            <person name="Hughes K."/>
            <person name="Justo A."/>
            <person name="Karasinski D."/>
            <person name="Kautmanova I."/>
            <person name="Kiss B."/>
            <person name="Kocsube S."/>
            <person name="Kotiranta H."/>
            <person name="LaButti K.M."/>
            <person name="Lechner B.E."/>
            <person name="Liimatainen K."/>
            <person name="Lipzen A."/>
            <person name="Lukacs Z."/>
            <person name="Mihaltcheva S."/>
            <person name="Morgado L.N."/>
            <person name="Niskanen T."/>
            <person name="Noordeloos M.E."/>
            <person name="Ohm R.A."/>
            <person name="Ortiz-Santana B."/>
            <person name="Ovrebo C."/>
            <person name="Racz N."/>
            <person name="Riley R."/>
            <person name="Savchenko A."/>
            <person name="Shiryaev A."/>
            <person name="Soop K."/>
            <person name="Spirin V."/>
            <person name="Szebenyi C."/>
            <person name="Tomsovsky M."/>
            <person name="Tulloss R.E."/>
            <person name="Uehling J."/>
            <person name="Grigoriev I.V."/>
            <person name="Vagvolgyi C."/>
            <person name="Papp T."/>
            <person name="Martin F.M."/>
            <person name="Miettinen O."/>
            <person name="Hibbett D.S."/>
            <person name="Nagy L.G."/>
        </authorList>
    </citation>
    <scope>NUCLEOTIDE SEQUENCE [LARGE SCALE GENOMIC DNA]</scope>
    <source>
        <strain evidence="1 2">HHB13444</strain>
    </source>
</reference>
<dbReference type="Gene3D" id="3.80.10.10">
    <property type="entry name" value="Ribonuclease Inhibitor"/>
    <property type="match status" value="1"/>
</dbReference>
<protein>
    <submittedName>
        <fullName evidence="1">Uncharacterized protein</fullName>
    </submittedName>
</protein>
<dbReference type="SUPFAM" id="SSF52058">
    <property type="entry name" value="L domain-like"/>
    <property type="match status" value="1"/>
</dbReference>
<gene>
    <name evidence="1" type="ORF">K466DRAFT_313548</name>
</gene>
<evidence type="ECO:0000313" key="1">
    <source>
        <dbReference type="EMBL" id="TFK91526.1"/>
    </source>
</evidence>
<sequence>MDASSKADTPHIEDITRAALSQLQREAPTMSTFAIERCLEMLLKTVSDLRETANARVPLCALPVEILNYIMEAIPETLDKQPIGFQPFWHSAARNSTMLVPVTSTCRHLRTVALSNPLLWSTVDTRRNFAFIAQARISDSVPLAVLVTPSKEFTDILDGFYPSHAHQVRELHLTDIGHRHINYVQSLSKFSSPGLMSCSLCGRTGDLFKWSTHSFLLPTTATAALRDLYIRGVPLLPSSPLPHLTHLALCDIHMQGLHPAIANLLSLCPSLESLVLSKLADGAVPDPQPLHMEKLRRLTIHNLPQAALQYYLALLPFTPSQSATQILYTRDAAVGSDIARWMSHRAFQADTRLAFTRQVYNRSWHEDAIAVVSPDQVAHVSQAERLTSGQDTQGIWDWYAELITHSTTLPCVREVWVTNVSRVRDHKFAILHSIVASLPALEMLVLKDNRHAGHTTFISPDLSLCPSALDPSFKAHQLKSLRLIYGFPPESSSRHTYVVYAVSFVEMLAQLRTGAYDYLEHLVLQVVRQLVINESDLAQLREHFSTVEVEYVDVLPELPLPAYCNEPRAGPYGSGCWEGSLW</sequence>
<dbReference type="AlphaFoldDB" id="A0A5C3PPR0"/>